<organism evidence="1 2">
    <name type="scientific">Podila minutissima</name>
    <dbReference type="NCBI Taxonomy" id="64525"/>
    <lineage>
        <taxon>Eukaryota</taxon>
        <taxon>Fungi</taxon>
        <taxon>Fungi incertae sedis</taxon>
        <taxon>Mucoromycota</taxon>
        <taxon>Mortierellomycotina</taxon>
        <taxon>Mortierellomycetes</taxon>
        <taxon>Mortierellales</taxon>
        <taxon>Mortierellaceae</taxon>
        <taxon>Podila</taxon>
    </lineage>
</organism>
<dbReference type="AlphaFoldDB" id="A0A9P5SE86"/>
<evidence type="ECO:0000313" key="1">
    <source>
        <dbReference type="EMBL" id="KAF9323880.1"/>
    </source>
</evidence>
<reference evidence="1" key="1">
    <citation type="journal article" date="2020" name="Fungal Divers.">
        <title>Resolving the Mortierellaceae phylogeny through synthesis of multi-gene phylogenetics and phylogenomics.</title>
        <authorList>
            <person name="Vandepol N."/>
            <person name="Liber J."/>
            <person name="Desiro A."/>
            <person name="Na H."/>
            <person name="Kennedy M."/>
            <person name="Barry K."/>
            <person name="Grigoriev I.V."/>
            <person name="Miller A.N."/>
            <person name="O'Donnell K."/>
            <person name="Stajich J.E."/>
            <person name="Bonito G."/>
        </authorList>
    </citation>
    <scope>NUCLEOTIDE SEQUENCE</scope>
    <source>
        <strain evidence="1">NVP1</strain>
    </source>
</reference>
<evidence type="ECO:0000313" key="2">
    <source>
        <dbReference type="Proteomes" id="UP000696485"/>
    </source>
</evidence>
<proteinExistence type="predicted"/>
<sequence>MQSLMALIAACQKLEVLHVGFLNNTDGGKNNTLLPVIRGLQHLRELHIHIENSDPIDSRHRIVLPKMHDDGARNVAAILKATATRLRHLDLHASASNGVLIRAITGLETFICSRRPQEPQLVVDALLEHRHTLRVLVFETTDMGGMTGVMFLSLLKDCPHLESFSALSAPVRGKNVIRYVYQGPAVRASDFEASGGSDIPWTCERLKVLKLQFASRVGITPDQLKPDGKVPHYLDKVVRHLLEVVPLALIAQMGRLTQLEELREDAGIDERQRQLEMQHRENVSKLLRVLSTLKNLKRLELRGLKEFIDTSELKGARKHWKQLEWVAYS</sequence>
<dbReference type="Proteomes" id="UP000696485">
    <property type="component" value="Unassembled WGS sequence"/>
</dbReference>
<gene>
    <name evidence="1" type="ORF">BG006_001041</name>
</gene>
<accession>A0A9P5SE86</accession>
<evidence type="ECO:0008006" key="3">
    <source>
        <dbReference type="Google" id="ProtNLM"/>
    </source>
</evidence>
<name>A0A9P5SE86_9FUNG</name>
<dbReference type="SUPFAM" id="SSF52047">
    <property type="entry name" value="RNI-like"/>
    <property type="match status" value="1"/>
</dbReference>
<keyword evidence="2" id="KW-1185">Reference proteome</keyword>
<dbReference type="InterPro" id="IPR032675">
    <property type="entry name" value="LRR_dom_sf"/>
</dbReference>
<protein>
    <recommendedName>
        <fullName evidence="3">F-box protein</fullName>
    </recommendedName>
</protein>
<dbReference type="EMBL" id="JAAAUY010001195">
    <property type="protein sequence ID" value="KAF9323880.1"/>
    <property type="molecule type" value="Genomic_DNA"/>
</dbReference>
<comment type="caution">
    <text evidence="1">The sequence shown here is derived from an EMBL/GenBank/DDBJ whole genome shotgun (WGS) entry which is preliminary data.</text>
</comment>
<dbReference type="Gene3D" id="3.80.10.10">
    <property type="entry name" value="Ribonuclease Inhibitor"/>
    <property type="match status" value="1"/>
</dbReference>